<protein>
    <submittedName>
        <fullName evidence="5">Cytochrome P450</fullName>
    </submittedName>
</protein>
<keyword evidence="4" id="KW-0560">Oxidoreductase</keyword>
<evidence type="ECO:0000256" key="2">
    <source>
        <dbReference type="ARBA" id="ARBA00010617"/>
    </source>
</evidence>
<dbReference type="Pfam" id="PF00067">
    <property type="entry name" value="p450"/>
    <property type="match status" value="2"/>
</dbReference>
<dbReference type="InterPro" id="IPR050121">
    <property type="entry name" value="Cytochrome_P450_monoxygenase"/>
</dbReference>
<evidence type="ECO:0000256" key="1">
    <source>
        <dbReference type="ARBA" id="ARBA00001971"/>
    </source>
</evidence>
<geneLocation type="plasmid" evidence="5 6">
    <name>pSCL4</name>
</geneLocation>
<dbReference type="InterPro" id="IPR001128">
    <property type="entry name" value="Cyt_P450"/>
</dbReference>
<dbReference type="PANTHER" id="PTHR24305:SF166">
    <property type="entry name" value="CYTOCHROME P450 12A4, MITOCHONDRIAL-RELATED"/>
    <property type="match status" value="1"/>
</dbReference>
<gene>
    <name evidence="5" type="ORF">SCLAV_p0075</name>
</gene>
<keyword evidence="6" id="KW-1185">Reference proteome</keyword>
<organism evidence="5 6">
    <name type="scientific">Streptomyces clavuligerus</name>
    <dbReference type="NCBI Taxonomy" id="1901"/>
    <lineage>
        <taxon>Bacteria</taxon>
        <taxon>Bacillati</taxon>
        <taxon>Actinomycetota</taxon>
        <taxon>Actinomycetes</taxon>
        <taxon>Kitasatosporales</taxon>
        <taxon>Streptomycetaceae</taxon>
        <taxon>Streptomyces</taxon>
    </lineage>
</organism>
<evidence type="ECO:0000256" key="3">
    <source>
        <dbReference type="PIRSR" id="PIRSR602401-1"/>
    </source>
</evidence>
<dbReference type="eggNOG" id="COG2124">
    <property type="taxonomic scope" value="Bacteria"/>
</dbReference>
<keyword evidence="5" id="KW-0614">Plasmid</keyword>
<dbReference type="Proteomes" id="UP000002357">
    <property type="component" value="Plasmid pSCL4"/>
</dbReference>
<dbReference type="GO" id="GO:0020037">
    <property type="term" value="F:heme binding"/>
    <property type="evidence" value="ECO:0007669"/>
    <property type="project" value="InterPro"/>
</dbReference>
<comment type="cofactor">
    <cofactor evidence="1 3">
        <name>heme</name>
        <dbReference type="ChEBI" id="CHEBI:30413"/>
    </cofactor>
</comment>
<dbReference type="SUPFAM" id="SSF48264">
    <property type="entry name" value="Cytochrome P450"/>
    <property type="match status" value="1"/>
</dbReference>
<dbReference type="InterPro" id="IPR002401">
    <property type="entry name" value="Cyt_P450_E_grp-I"/>
</dbReference>
<keyword evidence="3 4" id="KW-0349">Heme</keyword>
<dbReference type="GO" id="GO:0004497">
    <property type="term" value="F:monooxygenase activity"/>
    <property type="evidence" value="ECO:0007669"/>
    <property type="project" value="UniProtKB-KW"/>
</dbReference>
<dbReference type="Gene3D" id="1.10.630.10">
    <property type="entry name" value="Cytochrome P450"/>
    <property type="match status" value="1"/>
</dbReference>
<name>B5GW40_STRCL</name>
<keyword evidence="3 4" id="KW-0479">Metal-binding</keyword>
<dbReference type="InterPro" id="IPR036396">
    <property type="entry name" value="Cyt_P450_sf"/>
</dbReference>
<evidence type="ECO:0000313" key="6">
    <source>
        <dbReference type="Proteomes" id="UP000002357"/>
    </source>
</evidence>
<evidence type="ECO:0000256" key="4">
    <source>
        <dbReference type="RuleBase" id="RU000461"/>
    </source>
</evidence>
<dbReference type="RefSeq" id="WP_003956085.1">
    <property type="nucleotide sequence ID" value="NZ_CM000914.1"/>
</dbReference>
<dbReference type="AlphaFoldDB" id="B5GW40"/>
<dbReference type="GO" id="GO:0005506">
    <property type="term" value="F:iron ion binding"/>
    <property type="evidence" value="ECO:0007669"/>
    <property type="project" value="InterPro"/>
</dbReference>
<dbReference type="EMBL" id="CM000914">
    <property type="protein sequence ID" value="EFG03566.2"/>
    <property type="molecule type" value="Genomic_DNA"/>
</dbReference>
<accession>B5GW40</accession>
<evidence type="ECO:0000313" key="5">
    <source>
        <dbReference type="EMBL" id="EFG03566.2"/>
    </source>
</evidence>
<dbReference type="PRINTS" id="PR00385">
    <property type="entry name" value="P450"/>
</dbReference>
<dbReference type="PRINTS" id="PR00463">
    <property type="entry name" value="EP450I"/>
</dbReference>
<dbReference type="PANTHER" id="PTHR24305">
    <property type="entry name" value="CYTOCHROME P450"/>
    <property type="match status" value="1"/>
</dbReference>
<dbReference type="PROSITE" id="PS00086">
    <property type="entry name" value="CYTOCHROME_P450"/>
    <property type="match status" value="1"/>
</dbReference>
<reference evidence="5 6" key="1">
    <citation type="journal article" date="2010" name="Genome Biol. Evol.">
        <title>The sequence of a 1.8-mb bacterial linear plasmid reveals a rich evolutionary reservoir of secondary metabolic pathways.</title>
        <authorList>
            <person name="Medema M.H."/>
            <person name="Trefzer A."/>
            <person name="Kovalchuk A."/>
            <person name="van den Berg M."/>
            <person name="Mueller U."/>
            <person name="Heijne W."/>
            <person name="Wu L."/>
            <person name="Alam M.T."/>
            <person name="Ronning C.M."/>
            <person name="Nierman W.C."/>
            <person name="Bovenberg R.A.L."/>
            <person name="Breitling R."/>
            <person name="Takano E."/>
        </authorList>
    </citation>
    <scope>NUCLEOTIDE SEQUENCE [LARGE SCALE GENOMIC DNA]</scope>
    <source>
        <strain evidence="6">ATCC 27064 / DSM 738 / JCM 4710 / NBRC 13307 / NCIMB 12785 / NRRL 3585 / VKM Ac-602</strain>
        <plasmid evidence="5">pSCL4</plasmid>
    </source>
</reference>
<dbReference type="OrthoDB" id="4746309at2"/>
<dbReference type="GeneID" id="93733328"/>
<sequence>MDSARSGTIPELAPDAFLRWRESGAETVDLLAQARRLGPVSAFRIGERPVVLATGPQAVQEVLARCPERYVKRSHRARVLLGDGLLAAAGEQWRRQRRVLQPHFTGRAVHHYEQLMHDCAEETARRWAATAARKTPRRLDADLQHYSLDVIWRAATGRPLDDATHRALRVASDVLAALPALAPANSPQPDLTAQVDEVDAIVEPLIAAARTDPAPGLLRVLFDSADQQPLYTDRLIRDELVTLLTAGYETTATTLGWLFLLLHQHPEQRTWALAAGPAGSPARTEAIRALVSETLRLYPTAWLLPRYAAEDGTLGGHRVLAGTTILICPYLTHRDPDIWPEPDRFLPQRFLDPHRRTPPGAYYPFGIGPRACLGAQFAVREITILLERLLPAFTAAFPDIPGQRFGVTIQPDRELTATITTTT</sequence>
<dbReference type="GO" id="GO:0016705">
    <property type="term" value="F:oxidoreductase activity, acting on paired donors, with incorporation or reduction of molecular oxygen"/>
    <property type="evidence" value="ECO:0007669"/>
    <property type="project" value="InterPro"/>
</dbReference>
<proteinExistence type="inferred from homology"/>
<comment type="similarity">
    <text evidence="2 4">Belongs to the cytochrome P450 family.</text>
</comment>
<keyword evidence="4" id="KW-0503">Monooxygenase</keyword>
<dbReference type="InterPro" id="IPR017972">
    <property type="entry name" value="Cyt_P450_CS"/>
</dbReference>
<keyword evidence="3 4" id="KW-0408">Iron</keyword>
<feature type="binding site" description="axial binding residue" evidence="3">
    <location>
        <position position="372"/>
    </location>
    <ligand>
        <name>heme</name>
        <dbReference type="ChEBI" id="CHEBI:30413"/>
    </ligand>
    <ligandPart>
        <name>Fe</name>
        <dbReference type="ChEBI" id="CHEBI:18248"/>
    </ligandPart>
</feature>